<dbReference type="Gene3D" id="3.40.50.300">
    <property type="entry name" value="P-loop containing nucleotide triphosphate hydrolases"/>
    <property type="match status" value="1"/>
</dbReference>
<proteinExistence type="predicted"/>
<name>A0A4R2L3A3_9GAMM</name>
<feature type="domain" description="G" evidence="2">
    <location>
        <begin position="48"/>
        <end position="147"/>
    </location>
</feature>
<accession>A0A4R2L3A3</accession>
<dbReference type="InterPro" id="IPR006073">
    <property type="entry name" value="GTP-bd"/>
</dbReference>
<evidence type="ECO:0000313" key="4">
    <source>
        <dbReference type="Proteomes" id="UP000295765"/>
    </source>
</evidence>
<dbReference type="AlphaFoldDB" id="A0A4R2L3A3"/>
<dbReference type="GO" id="GO:0005525">
    <property type="term" value="F:GTP binding"/>
    <property type="evidence" value="ECO:0007669"/>
    <property type="project" value="InterPro"/>
</dbReference>
<feature type="transmembrane region" description="Helical" evidence="1">
    <location>
        <begin position="313"/>
        <end position="331"/>
    </location>
</feature>
<keyword evidence="4" id="KW-1185">Reference proteome</keyword>
<dbReference type="Proteomes" id="UP000295765">
    <property type="component" value="Unassembled WGS sequence"/>
</dbReference>
<keyword evidence="1" id="KW-1133">Transmembrane helix</keyword>
<dbReference type="CDD" id="cd00882">
    <property type="entry name" value="Ras_like_GTPase"/>
    <property type="match status" value="1"/>
</dbReference>
<feature type="transmembrane region" description="Helical" evidence="1">
    <location>
        <begin position="272"/>
        <end position="293"/>
    </location>
</feature>
<evidence type="ECO:0000313" key="3">
    <source>
        <dbReference type="EMBL" id="TCO79707.1"/>
    </source>
</evidence>
<dbReference type="RefSeq" id="WP_132544329.1">
    <property type="nucleotide sequence ID" value="NZ_SLWY01000017.1"/>
</dbReference>
<gene>
    <name evidence="3" type="ORF">EV699_11716</name>
</gene>
<dbReference type="SUPFAM" id="SSF52540">
    <property type="entry name" value="P-loop containing nucleoside triphosphate hydrolases"/>
    <property type="match status" value="1"/>
</dbReference>
<protein>
    <submittedName>
        <fullName evidence="3">Uncharacterized protein (DUF697 family)</fullName>
    </submittedName>
</protein>
<keyword evidence="1" id="KW-0472">Membrane</keyword>
<dbReference type="OrthoDB" id="417988at2"/>
<comment type="caution">
    <text evidence="3">The sequence shown here is derived from an EMBL/GenBank/DDBJ whole genome shotgun (WGS) entry which is preliminary data.</text>
</comment>
<dbReference type="Pfam" id="PF01926">
    <property type="entry name" value="MMR_HSR1"/>
    <property type="match status" value="1"/>
</dbReference>
<sequence>MPDWNDPLHALAAGWMALREALLHPHVDPAALDALLRAARTRQPLPVIWLVGRAQSGKTSIVRALTGSPDADIGNGYRACTRTARLYDYPPQAPLVRFLDTRGLGEVAYDPAEDIAFCERQAHLLLGVMRALEPPAGPVTAALAEVRRRHPEWPLVVAQTCLHEAYPPGGGHLLPYPYAAEPLPEAVPAELRRALAAQRAALARLPGALAPRCVALDLTLAEDGYAPPDYGLEALWAAIEAVLPHGLRATLGTDAGVQDLFARSAEPHLRGYALAAAALGALPAAGAVGVPALQAKLLHSLAALYGLTLDARLAGEFLAALGLGIGAGYLARYAGRELAKLVPGFGQTVGALWGASASGAGTYALGRAACAYFAALRGGAQVDVEAVRRAYGEGLTRAVALLQPADGARR</sequence>
<evidence type="ECO:0000256" key="1">
    <source>
        <dbReference type="SAM" id="Phobius"/>
    </source>
</evidence>
<reference evidence="3 4" key="1">
    <citation type="submission" date="2019-03" db="EMBL/GenBank/DDBJ databases">
        <title>Genomic Encyclopedia of Type Strains, Phase IV (KMG-IV): sequencing the most valuable type-strain genomes for metagenomic binning, comparative biology and taxonomic classification.</title>
        <authorList>
            <person name="Goeker M."/>
        </authorList>
    </citation>
    <scope>NUCLEOTIDE SEQUENCE [LARGE SCALE GENOMIC DNA]</scope>
    <source>
        <strain evidence="3 4">DSM 25287</strain>
    </source>
</reference>
<organism evidence="3 4">
    <name type="scientific">Plasticicumulans lactativorans</name>
    <dbReference type="NCBI Taxonomy" id="1133106"/>
    <lineage>
        <taxon>Bacteria</taxon>
        <taxon>Pseudomonadati</taxon>
        <taxon>Pseudomonadota</taxon>
        <taxon>Gammaproteobacteria</taxon>
        <taxon>Candidatus Competibacteraceae</taxon>
        <taxon>Plasticicumulans</taxon>
    </lineage>
</organism>
<evidence type="ECO:0000259" key="2">
    <source>
        <dbReference type="Pfam" id="PF01926"/>
    </source>
</evidence>
<keyword evidence="1" id="KW-0812">Transmembrane</keyword>
<dbReference type="EMBL" id="SLWY01000017">
    <property type="protein sequence ID" value="TCO79707.1"/>
    <property type="molecule type" value="Genomic_DNA"/>
</dbReference>
<dbReference type="InterPro" id="IPR027417">
    <property type="entry name" value="P-loop_NTPase"/>
</dbReference>